<keyword evidence="2" id="KW-0966">Cell projection</keyword>
<dbReference type="EMBL" id="VMRY01000054">
    <property type="protein sequence ID" value="TVT53586.1"/>
    <property type="molecule type" value="Genomic_DNA"/>
</dbReference>
<dbReference type="InterPro" id="IPR035924">
    <property type="entry name" value="FlaG-like_sf"/>
</dbReference>
<gene>
    <name evidence="2" type="ORF">FHK82_11690</name>
</gene>
<dbReference type="InterPro" id="IPR005186">
    <property type="entry name" value="FlaG"/>
</dbReference>
<keyword evidence="2" id="KW-0282">Flagellum</keyword>
<dbReference type="PANTHER" id="PTHR37166:SF1">
    <property type="entry name" value="PROTEIN FLAG"/>
    <property type="match status" value="1"/>
</dbReference>
<dbReference type="PANTHER" id="PTHR37166">
    <property type="entry name" value="PROTEIN FLAG"/>
    <property type="match status" value="1"/>
</dbReference>
<dbReference type="SUPFAM" id="SSF160214">
    <property type="entry name" value="FlaG-like"/>
    <property type="match status" value="1"/>
</dbReference>
<sequence>MVNEISQGVLSSVSTQPKGATNSAGRVRESSDIEMVVPVPSSVPDKARKEAGRPSAVADGQKLNEAVDQLNEFAQSVQRKLEFSVDDESGKTVVKVIDKESGQMVRSIPSEEVLDMQKKLKETSEAIFNNGNEGISLLFQGKA</sequence>
<dbReference type="Proteomes" id="UP000317355">
    <property type="component" value="Unassembled WGS sequence"/>
</dbReference>
<organism evidence="2 3">
    <name type="scientific">Sedimenticola thiotaurini</name>
    <dbReference type="NCBI Taxonomy" id="1543721"/>
    <lineage>
        <taxon>Bacteria</taxon>
        <taxon>Pseudomonadati</taxon>
        <taxon>Pseudomonadota</taxon>
        <taxon>Gammaproteobacteria</taxon>
        <taxon>Chromatiales</taxon>
        <taxon>Sedimenticolaceae</taxon>
        <taxon>Sedimenticola</taxon>
    </lineage>
</organism>
<evidence type="ECO:0000313" key="3">
    <source>
        <dbReference type="Proteomes" id="UP000317355"/>
    </source>
</evidence>
<keyword evidence="2" id="KW-0969">Cilium</keyword>
<dbReference type="Gene3D" id="3.30.160.170">
    <property type="entry name" value="FlaG-like"/>
    <property type="match status" value="1"/>
</dbReference>
<dbReference type="Pfam" id="PF03646">
    <property type="entry name" value="FlaG"/>
    <property type="match status" value="1"/>
</dbReference>
<comment type="caution">
    <text evidence="2">The sequence shown here is derived from an EMBL/GenBank/DDBJ whole genome shotgun (WGS) entry which is preliminary data.</text>
</comment>
<feature type="compositionally biased region" description="Polar residues" evidence="1">
    <location>
        <begin position="1"/>
        <end position="24"/>
    </location>
</feature>
<proteinExistence type="predicted"/>
<name>A0A558CXU5_9GAMM</name>
<accession>A0A558CXU5</accession>
<dbReference type="AlphaFoldDB" id="A0A558CXU5"/>
<feature type="region of interest" description="Disordered" evidence="1">
    <location>
        <begin position="1"/>
        <end position="59"/>
    </location>
</feature>
<protein>
    <submittedName>
        <fullName evidence="2">Flagellar protein FlaG</fullName>
    </submittedName>
</protein>
<evidence type="ECO:0000256" key="1">
    <source>
        <dbReference type="SAM" id="MobiDB-lite"/>
    </source>
</evidence>
<reference evidence="2 3" key="1">
    <citation type="submission" date="2019-07" db="EMBL/GenBank/DDBJ databases">
        <title>The pathways for chlorine oxyanion respiration interact through the shared metabolite chlorate.</title>
        <authorList>
            <person name="Barnum T.P."/>
            <person name="Cheng Y."/>
            <person name="Hill K.A."/>
            <person name="Lucas L.N."/>
            <person name="Carlson H.K."/>
            <person name="Coates J.D."/>
        </authorList>
    </citation>
    <scope>NUCLEOTIDE SEQUENCE [LARGE SCALE GENOMIC DNA]</scope>
    <source>
        <strain evidence="2">BK-3</strain>
    </source>
</reference>
<evidence type="ECO:0000313" key="2">
    <source>
        <dbReference type="EMBL" id="TVT53586.1"/>
    </source>
</evidence>